<gene>
    <name evidence="2" type="ORF">JOC49_002112</name>
</gene>
<feature type="domain" description="AB hydrolase-1" evidence="1">
    <location>
        <begin position="81"/>
        <end position="184"/>
    </location>
</feature>
<proteinExistence type="predicted"/>
<dbReference type="Pfam" id="PF00561">
    <property type="entry name" value="Abhydrolase_1"/>
    <property type="match status" value="1"/>
</dbReference>
<dbReference type="InterPro" id="IPR000073">
    <property type="entry name" value="AB_hydrolase_1"/>
</dbReference>
<dbReference type="EMBL" id="JAFBDT010000021">
    <property type="protein sequence ID" value="MBM7562551.1"/>
    <property type="molecule type" value="Genomic_DNA"/>
</dbReference>
<dbReference type="PANTHER" id="PTHR43358:SF5">
    <property type="entry name" value="EXPORTED PROTEIN"/>
    <property type="match status" value="1"/>
</dbReference>
<dbReference type="InterPro" id="IPR029058">
    <property type="entry name" value="AB_hydrolase_fold"/>
</dbReference>
<evidence type="ECO:0000313" key="3">
    <source>
        <dbReference type="Proteomes" id="UP000767854"/>
    </source>
</evidence>
<dbReference type="InterPro" id="IPR052920">
    <property type="entry name" value="DNA-binding_regulatory"/>
</dbReference>
<sequence>MIWTLFWLLVLAAVGFGNHFTKVALFPETWTHEDARERELKDQPLELEYYEVLEKKPFEVTSQHGYPLRGILIETPGSTRTMIFVHGITYNLYGGVKYLKMFHEWGYNIVLYDQPNHGKSGGDVTTFGYYEKLDLAQIVDYVVVKLGSHQEIGLHGESMGAATALQHGILDSRIAFIISDCSFDTAFNEFKYRLKVEKHLPAFPVLYIASFFSYLKTGVFFSAMNPLKAVSKLKLPVLWIHGLADAYTPCAQTKTLYDAHPGFKHLYLVEGATHAKAYQVDPQKYREVVASFIEAIEEKKKGGI</sequence>
<dbReference type="PANTHER" id="PTHR43358">
    <property type="entry name" value="ALPHA/BETA-HYDROLASE"/>
    <property type="match status" value="1"/>
</dbReference>
<dbReference type="SUPFAM" id="SSF53474">
    <property type="entry name" value="alpha/beta-Hydrolases"/>
    <property type="match status" value="1"/>
</dbReference>
<keyword evidence="3" id="KW-1185">Reference proteome</keyword>
<evidence type="ECO:0000313" key="2">
    <source>
        <dbReference type="EMBL" id="MBM7562551.1"/>
    </source>
</evidence>
<protein>
    <submittedName>
        <fullName evidence="2">Pimeloyl-ACP methyl ester carboxylesterase</fullName>
    </submittedName>
</protein>
<reference evidence="2 3" key="1">
    <citation type="submission" date="2021-01" db="EMBL/GenBank/DDBJ databases">
        <title>Genomic Encyclopedia of Type Strains, Phase IV (KMG-IV): sequencing the most valuable type-strain genomes for metagenomic binning, comparative biology and taxonomic classification.</title>
        <authorList>
            <person name="Goeker M."/>
        </authorList>
    </citation>
    <scope>NUCLEOTIDE SEQUENCE [LARGE SCALE GENOMIC DNA]</scope>
    <source>
        <strain evidence="2 3">DSM 24436</strain>
    </source>
</reference>
<dbReference type="Proteomes" id="UP000767854">
    <property type="component" value="Unassembled WGS sequence"/>
</dbReference>
<dbReference type="Gene3D" id="3.40.50.1820">
    <property type="entry name" value="alpha/beta hydrolase"/>
    <property type="match status" value="1"/>
</dbReference>
<comment type="caution">
    <text evidence="2">The sequence shown here is derived from an EMBL/GenBank/DDBJ whole genome shotgun (WGS) entry which is preliminary data.</text>
</comment>
<name>A0ABS2MT03_9FIRM</name>
<organism evidence="2 3">
    <name type="scientific">Fusibacter tunisiensis</name>
    <dbReference type="NCBI Taxonomy" id="1008308"/>
    <lineage>
        <taxon>Bacteria</taxon>
        <taxon>Bacillati</taxon>
        <taxon>Bacillota</taxon>
        <taxon>Clostridia</taxon>
        <taxon>Eubacteriales</taxon>
        <taxon>Eubacteriales Family XII. Incertae Sedis</taxon>
        <taxon>Fusibacter</taxon>
    </lineage>
</organism>
<dbReference type="RefSeq" id="WP_204664981.1">
    <property type="nucleotide sequence ID" value="NZ_JAFBDT010000021.1"/>
</dbReference>
<accession>A0ABS2MT03</accession>
<evidence type="ECO:0000259" key="1">
    <source>
        <dbReference type="Pfam" id="PF00561"/>
    </source>
</evidence>